<dbReference type="Proteomes" id="UP001168821">
    <property type="component" value="Unassembled WGS sequence"/>
</dbReference>
<organism evidence="2 4">
    <name type="scientific">Zophobas morio</name>
    <dbReference type="NCBI Taxonomy" id="2755281"/>
    <lineage>
        <taxon>Eukaryota</taxon>
        <taxon>Metazoa</taxon>
        <taxon>Ecdysozoa</taxon>
        <taxon>Arthropoda</taxon>
        <taxon>Hexapoda</taxon>
        <taxon>Insecta</taxon>
        <taxon>Pterygota</taxon>
        <taxon>Neoptera</taxon>
        <taxon>Endopterygota</taxon>
        <taxon>Coleoptera</taxon>
        <taxon>Polyphaga</taxon>
        <taxon>Cucujiformia</taxon>
        <taxon>Tenebrionidae</taxon>
        <taxon>Zophobas</taxon>
    </lineage>
</organism>
<dbReference type="SUPFAM" id="SSF57889">
    <property type="entry name" value="Cysteine-rich domain"/>
    <property type="match status" value="1"/>
</dbReference>
<protein>
    <submittedName>
        <fullName evidence="2">Uncharacterized protein</fullName>
    </submittedName>
</protein>
<reference evidence="2" key="1">
    <citation type="journal article" date="2023" name="G3 (Bethesda)">
        <title>Whole genome assemblies of Zophobas morio and Tenebrio molitor.</title>
        <authorList>
            <person name="Kaur S."/>
            <person name="Stinson S.A."/>
            <person name="diCenzo G.C."/>
        </authorList>
    </citation>
    <scope>NUCLEOTIDE SEQUENCE</scope>
    <source>
        <strain evidence="2">QUZm001</strain>
    </source>
</reference>
<feature type="compositionally biased region" description="Basic and acidic residues" evidence="1">
    <location>
        <begin position="128"/>
        <end position="137"/>
    </location>
</feature>
<accession>A0AA38M3K3</accession>
<name>A0AA38M3K3_9CUCU</name>
<dbReference type="AlphaFoldDB" id="A0AA38M3K3"/>
<dbReference type="EMBL" id="JALNTZ010000003">
    <property type="protein sequence ID" value="KAJ3659555.1"/>
    <property type="molecule type" value="Genomic_DNA"/>
</dbReference>
<sequence length="310" mass="35599">MAPKTDANKDERNQTCKKCKSRVVSGVKCGICAAVFHPSCAKNSAYVKISDDIVKCCEKTYENQMDDEFEDALDFDELPKHFKYILRQKDIIIAELREKNEILKDQVKLYKTFSRLQLDDLEGDKQQVEKNKLDDKQCTPQNQVHAKNPNKQRTADQMPKMTNPNHTTKQKQIKQINTPDIRNADTDNSRKESEWNEVRIRQRKSSQRVPQVVGTNTQFPSIKVAPKKAFIYVSRLAPGTSAAEVCGLLKSKFPETTCQELDSKHPEFYTSFKVTVDLHNFNSALDANNWPSGCYVTRYFHRATTRQTPS</sequence>
<feature type="compositionally biased region" description="Polar residues" evidence="1">
    <location>
        <begin position="138"/>
        <end position="152"/>
    </location>
</feature>
<proteinExistence type="predicted"/>
<feature type="region of interest" description="Disordered" evidence="1">
    <location>
        <begin position="128"/>
        <end position="196"/>
    </location>
</feature>
<evidence type="ECO:0000313" key="3">
    <source>
        <dbReference type="EMBL" id="KAJ3659555.1"/>
    </source>
</evidence>
<keyword evidence="4" id="KW-1185">Reference proteome</keyword>
<comment type="caution">
    <text evidence="2">The sequence shown here is derived from an EMBL/GenBank/DDBJ whole genome shotgun (WGS) entry which is preliminary data.</text>
</comment>
<feature type="compositionally biased region" description="Basic and acidic residues" evidence="1">
    <location>
        <begin position="182"/>
        <end position="196"/>
    </location>
</feature>
<dbReference type="EMBL" id="JALNTZ010000008">
    <property type="protein sequence ID" value="KAJ3642605.1"/>
    <property type="molecule type" value="Genomic_DNA"/>
</dbReference>
<evidence type="ECO:0000313" key="2">
    <source>
        <dbReference type="EMBL" id="KAJ3642605.1"/>
    </source>
</evidence>
<evidence type="ECO:0000313" key="4">
    <source>
        <dbReference type="Proteomes" id="UP001168821"/>
    </source>
</evidence>
<evidence type="ECO:0000256" key="1">
    <source>
        <dbReference type="SAM" id="MobiDB-lite"/>
    </source>
</evidence>
<gene>
    <name evidence="3" type="ORF">Zmor_011239</name>
    <name evidence="2" type="ORF">Zmor_025369</name>
</gene>
<dbReference type="InterPro" id="IPR046349">
    <property type="entry name" value="C1-like_sf"/>
</dbReference>